<evidence type="ECO:0000256" key="1">
    <source>
        <dbReference type="SAM" id="MobiDB-lite"/>
    </source>
</evidence>
<feature type="compositionally biased region" description="Acidic residues" evidence="1">
    <location>
        <begin position="521"/>
        <end position="532"/>
    </location>
</feature>
<proteinExistence type="predicted"/>
<feature type="region of interest" description="Disordered" evidence="1">
    <location>
        <begin position="518"/>
        <end position="555"/>
    </location>
</feature>
<name>A0A6C0H0X8_9ZZZZ</name>
<dbReference type="AlphaFoldDB" id="A0A6C0H0X8"/>
<protein>
    <submittedName>
        <fullName evidence="2">Uncharacterized protein</fullName>
    </submittedName>
</protein>
<dbReference type="EMBL" id="MN739832">
    <property type="protein sequence ID" value="QHT73805.1"/>
    <property type="molecule type" value="Genomic_DNA"/>
</dbReference>
<evidence type="ECO:0000313" key="2">
    <source>
        <dbReference type="EMBL" id="QHT73805.1"/>
    </source>
</evidence>
<feature type="compositionally biased region" description="Basic residues" evidence="1">
    <location>
        <begin position="542"/>
        <end position="555"/>
    </location>
</feature>
<organism evidence="2">
    <name type="scientific">viral metagenome</name>
    <dbReference type="NCBI Taxonomy" id="1070528"/>
    <lineage>
        <taxon>unclassified sequences</taxon>
        <taxon>metagenomes</taxon>
        <taxon>organismal metagenomes</taxon>
    </lineage>
</organism>
<sequence>MERAAFDAARAEQVAADDAFHAIKPVTHAYIAPPDLRGMNKKQRDEKYAAFGARVEAARNAAYMATKVLLDAAGHRIGLARDGATAAKMALEAAKVRELPLLEPRVSACIEAFNVEGNATANEAKLLAQRLISALSCTSDLLSLEKVVEVDAVHMAAFAPVEINVSTWSDVCALATHEAAFARLYPSGPNVASMLRKLEAIRTRPLPTSAQVVMAVAAAPEHPVERLSLGADGPVALRYTVAGNKPVSVQSKNACYDGVACRNIFCKYQHPDERDAAIAREQAARKERYESRHTAELSFASRGPRCSGGAGRMTRQEKADDKLDIFLTALSLCKSSASFLSLENDGITKTDGSTIAKGMCIAKVVKVPGGGRLQIMLLNGELTQCIRKKGIDSDVGDVILIEARKNCASIDRSQRQVIEAKLVQLQVPFDQRFFGHVVEGGARLDDIFEDAVEVAPKTVSSSPASRIVFQSLPDDMLPPMEDEYEEEDEAAEAPVLTVAALPAAEAPVLTVAALPAAVEAPESDAEDSDDEGISALVPTGKKPVKKGKKGGKGGR</sequence>
<accession>A0A6C0H0X8</accession>
<reference evidence="2" key="1">
    <citation type="journal article" date="2020" name="Nature">
        <title>Giant virus diversity and host interactions through global metagenomics.</title>
        <authorList>
            <person name="Schulz F."/>
            <person name="Roux S."/>
            <person name="Paez-Espino D."/>
            <person name="Jungbluth S."/>
            <person name="Walsh D.A."/>
            <person name="Denef V.J."/>
            <person name="McMahon K.D."/>
            <person name="Konstantinidis K.T."/>
            <person name="Eloe-Fadrosh E.A."/>
            <person name="Kyrpides N.C."/>
            <person name="Woyke T."/>
        </authorList>
    </citation>
    <scope>NUCLEOTIDE SEQUENCE</scope>
    <source>
        <strain evidence="2">GVMAG-M-3300023179-4</strain>
    </source>
</reference>